<dbReference type="PROSITE" id="PS50206">
    <property type="entry name" value="RHODANESE_3"/>
    <property type="match status" value="1"/>
</dbReference>
<evidence type="ECO:0000259" key="2">
    <source>
        <dbReference type="PROSITE" id="PS50206"/>
    </source>
</evidence>
<gene>
    <name evidence="3" type="ORF">FE240_10865</name>
</gene>
<reference evidence="3 4" key="1">
    <citation type="submission" date="2019-05" db="EMBL/GenBank/DDBJ databases">
        <title>OXA-830, a novel chromosomally encoded expanded-spectrum class D beta-lactamase in Aeromonas simiae.</title>
        <authorList>
            <person name="Zhou W."/>
            <person name="Chen Q."/>
        </authorList>
    </citation>
    <scope>NUCLEOTIDE SEQUENCE [LARGE SCALE GENOMIC DNA]</scope>
    <source>
        <strain evidence="3 4">A6</strain>
    </source>
</reference>
<dbReference type="InterPro" id="IPR036873">
    <property type="entry name" value="Rhodanese-like_dom_sf"/>
</dbReference>
<dbReference type="PROSITE" id="PS00380">
    <property type="entry name" value="RHODANESE_1"/>
    <property type="match status" value="1"/>
</dbReference>
<feature type="signal peptide" evidence="1">
    <location>
        <begin position="1"/>
        <end position="17"/>
    </location>
</feature>
<dbReference type="KEGG" id="asim:FE240_10865"/>
<dbReference type="InterPro" id="IPR001763">
    <property type="entry name" value="Rhodanese-like_dom"/>
</dbReference>
<dbReference type="InterPro" id="IPR001307">
    <property type="entry name" value="Thiosulphate_STrfase_CS"/>
</dbReference>
<dbReference type="SMART" id="SM00450">
    <property type="entry name" value="RHOD"/>
    <property type="match status" value="1"/>
</dbReference>
<dbReference type="EMBL" id="CP040449">
    <property type="protein sequence ID" value="QFI55138.1"/>
    <property type="molecule type" value="Genomic_DNA"/>
</dbReference>
<dbReference type="RefSeq" id="WP_193000884.1">
    <property type="nucleotide sequence ID" value="NZ_CP040449.1"/>
</dbReference>
<dbReference type="Proteomes" id="UP000594034">
    <property type="component" value="Chromosome"/>
</dbReference>
<organism evidence="3 4">
    <name type="scientific">Aeromonas simiae</name>
    <dbReference type="NCBI Taxonomy" id="218936"/>
    <lineage>
        <taxon>Bacteria</taxon>
        <taxon>Pseudomonadati</taxon>
        <taxon>Pseudomonadota</taxon>
        <taxon>Gammaproteobacteria</taxon>
        <taxon>Aeromonadales</taxon>
        <taxon>Aeromonadaceae</taxon>
        <taxon>Aeromonas</taxon>
    </lineage>
</organism>
<dbReference type="GO" id="GO:0004792">
    <property type="term" value="F:thiosulfate-cyanide sulfurtransferase activity"/>
    <property type="evidence" value="ECO:0007669"/>
    <property type="project" value="InterPro"/>
</dbReference>
<keyword evidence="4" id="KW-1185">Reference proteome</keyword>
<feature type="chain" id="PRO_5023924481" evidence="1">
    <location>
        <begin position="18"/>
        <end position="124"/>
    </location>
</feature>
<sequence length="124" mass="13867">MRPLIALLMLFCAPALAALPIDPQTLLAWQQKERPPLLLDVRTAAEFDAGHIPGARNLSSDQLSTRLSELKGFEHQPVVVYCRSGRRAALVEAQLEKQGFTQIYHLTGDWQGWVKAKHPLRTAD</sequence>
<dbReference type="PANTHER" id="PTHR43031">
    <property type="entry name" value="FAD-DEPENDENT OXIDOREDUCTASE"/>
    <property type="match status" value="1"/>
</dbReference>
<dbReference type="Pfam" id="PF00581">
    <property type="entry name" value="Rhodanese"/>
    <property type="match status" value="1"/>
</dbReference>
<name>A0A5J6WZ39_9GAMM</name>
<dbReference type="Gene3D" id="3.40.250.10">
    <property type="entry name" value="Rhodanese-like domain"/>
    <property type="match status" value="1"/>
</dbReference>
<evidence type="ECO:0000256" key="1">
    <source>
        <dbReference type="SAM" id="SignalP"/>
    </source>
</evidence>
<dbReference type="AlphaFoldDB" id="A0A5J6WZ39"/>
<dbReference type="PANTHER" id="PTHR43031:SF1">
    <property type="entry name" value="PYRIDINE NUCLEOTIDE-DISULPHIDE OXIDOREDUCTASE"/>
    <property type="match status" value="1"/>
</dbReference>
<protein>
    <submittedName>
        <fullName evidence="3">Rhodanese-like domain-containing protein</fullName>
    </submittedName>
</protein>
<dbReference type="CDD" id="cd00158">
    <property type="entry name" value="RHOD"/>
    <property type="match status" value="1"/>
</dbReference>
<dbReference type="InterPro" id="IPR050229">
    <property type="entry name" value="GlpE_sulfurtransferase"/>
</dbReference>
<feature type="domain" description="Rhodanese" evidence="2">
    <location>
        <begin position="32"/>
        <end position="122"/>
    </location>
</feature>
<dbReference type="SUPFAM" id="SSF52821">
    <property type="entry name" value="Rhodanese/Cell cycle control phosphatase"/>
    <property type="match status" value="1"/>
</dbReference>
<accession>A0A5J6WZ39</accession>
<evidence type="ECO:0000313" key="4">
    <source>
        <dbReference type="Proteomes" id="UP000594034"/>
    </source>
</evidence>
<proteinExistence type="predicted"/>
<evidence type="ECO:0000313" key="3">
    <source>
        <dbReference type="EMBL" id="QFI55138.1"/>
    </source>
</evidence>
<keyword evidence="1" id="KW-0732">Signal</keyword>